<proteinExistence type="predicted"/>
<dbReference type="NCBIfam" id="TIGR04387">
    <property type="entry name" value="capsid_maj_N4"/>
    <property type="match status" value="1"/>
</dbReference>
<comment type="caution">
    <text evidence="1">The sequence shown here is derived from an EMBL/GenBank/DDBJ whole genome shotgun (WGS) entry which is preliminary data.</text>
</comment>
<sequence length="274" mass="29587">MTFTTTSQFGLPVNNVFQNTLLRNAKALCPYFVGAMPGTLEMHRGTATVKWRRYENLSPSTTALTALTGTESYPFRAGTTISVTDPTATVAKYGQVFVLNEEVDLQNFDNQTDKLVEVLAIAAGRSLNQLQRNILEDSSNFIYAGDVSADGDVANVISLTEIRNGVNVLQRNSALKFKPQGLGDVRIGTTPVRPGFVMLSHVDVEEDVRDIPSFKPVETYAGHTETYLGEYGTVHGVRCISSEDASIDADSGDTAGSTLRTTSGADADLYTSVL</sequence>
<dbReference type="Pfam" id="PF25209">
    <property type="entry name" value="Phage_capsid_4"/>
    <property type="match status" value="1"/>
</dbReference>
<organism evidence="1">
    <name type="scientific">marine sediment metagenome</name>
    <dbReference type="NCBI Taxonomy" id="412755"/>
    <lineage>
        <taxon>unclassified sequences</taxon>
        <taxon>metagenomes</taxon>
        <taxon>ecological metagenomes</taxon>
    </lineage>
</organism>
<reference evidence="1" key="1">
    <citation type="journal article" date="2015" name="Nature">
        <title>Complex archaea that bridge the gap between prokaryotes and eukaryotes.</title>
        <authorList>
            <person name="Spang A."/>
            <person name="Saw J.H."/>
            <person name="Jorgensen S.L."/>
            <person name="Zaremba-Niedzwiedzka K."/>
            <person name="Martijn J."/>
            <person name="Lind A.E."/>
            <person name="van Eijk R."/>
            <person name="Schleper C."/>
            <person name="Guy L."/>
            <person name="Ettema T.J."/>
        </authorList>
    </citation>
    <scope>NUCLEOTIDE SEQUENCE</scope>
</reference>
<protein>
    <recommendedName>
        <fullName evidence="2">N4-gp56 family major capsid protein</fullName>
    </recommendedName>
</protein>
<dbReference type="EMBL" id="LAZR01044086">
    <property type="protein sequence ID" value="KKL05507.1"/>
    <property type="molecule type" value="Genomic_DNA"/>
</dbReference>
<accession>A0A0F9AV94</accession>
<name>A0A0F9AV94_9ZZZZ</name>
<feature type="non-terminal residue" evidence="1">
    <location>
        <position position="274"/>
    </location>
</feature>
<evidence type="ECO:0008006" key="2">
    <source>
        <dbReference type="Google" id="ProtNLM"/>
    </source>
</evidence>
<dbReference type="AlphaFoldDB" id="A0A0F9AV94"/>
<evidence type="ECO:0000313" key="1">
    <source>
        <dbReference type="EMBL" id="KKL05507.1"/>
    </source>
</evidence>
<gene>
    <name evidence="1" type="ORF">LCGC14_2605330</name>
</gene>